<sequence>MTYYQPYLSHPGAPGAGRSPESGYPPLTSQGYITSPGAQQYMQMQPTAFFPQNLQRTYAEVSPPSLSPVPPPPPPSQHRIELNPNAIAYQSYTSPSPPLHNSQQYPGGGDQRHQEVYQTDTCQMYQDGTKQYRGQPLFRPYQNGPEVMRLPSPKNHLQRPVTPHTLKSPIQTFNIPAPSFGGPSIPSTKEEATNGLTRSYPDDQSVFVRDSGQGIAVPSTSAEDLFKAKASLYGIEICTKAESLANAGRGKPTKMYLSKLSNGSDEMNAEKPTEMLFQKTHIEPEHSNDSDDSTTASSVIGESTACSTGPQQPLQNCDTSSTMKSTSPEKNVSPSNDNVYEPTVYDKDMFNSEEMGNQYLISPVELNGCVVYNEIAEHESEEKNKSTEIPVHLWSIGSCTNSLDSTGECDSFITALDENVSSASDGEIGILGNYVLEALMPTKAPQGKKTDIMQEASEPAVELGQYETTQTETVNTERTDQEHWDTLESLVEAYVKTIIEKACEVVSKKCYSSGECRHAVKGAEKADSEENISNFFHVETASEMLDYKVESLDLQVNFQKTKYQDEADGIKVKNQNKTEDTKVKHQNDAADSKAKYQDGRVDSISEQSSAGPASSSWDMAWNANSKSKDENSNYYNNNIAKVKEFHHDSESTEHSSDYSDSGSGSQLNPISPEFKPRRYLKSKSLSVNTSTMRPEAPVFQPLNVQTLPLFVKRKLKEGSCQTEEKEYKEVASNTRRVKQTDRVSETVSCDTREVCVNTMESCFSEDTEFFLAEEMTYSEQGTLTESLDKKSIGVLVKPHALDACTVNKETMTEPVPDYLESLIATQRELLHLRGDVCTLELKRQIHELERSKQMFQNMRGEPLDKVVDDRITSLKIELNIIQNQVVSYDAHLLAGNVWKTVPRFTVSIPVGGQNIRIVNKDLNQRPSVPNVGTKRSIRDAYSSEEEHLLHDLGTNHPAKISSKVHYHQPKSEESSKSRAEASQPKPPQSFSFTSVKSVGNDSSIDGTKPGKIMENRKQGQTTCQMVKTEITDVTNPKADQAPVMNMDDIDDDVSLPEFPKTPPLKPLHVTDNTTRSGGDPASDRVKKEIIVQSDNYANSQVLCKGGSSAAMEIVSQTFNKGPMSVSKDSRKVLSSDPLFAEDLNRPALSTSLSVTQNTKFTTFSNGPTSVSVTAPQDSSLTTFPNGPTRVTAAQDNSLTTFSSVPTIVTGTPCSSITTFSSGPPGVTIKTQTSSITTSSNGPTTVSSVHTPLPVSHIPVSSCNMTHSRSIITNQVQTSNRQNVASQLAQLMTGNPLLATPRIIPGQQGVALLSQVHQANVTPYMQIRQPSPSLPPYPLVRQIQPSIIPYSQVLPVQPSILSYPVVRTSLLPQPQPMAKIPTSVYQGNPLFQSPQTSPSLGLLSRQGDVSSTAGQMNTSSVPIPNKSSVPLGQTSNPSGQPLNIPEQIHSTAVQGQMKGSSSVPSSSAPSCPVTSTIQTTKPSGKVNGPSVDPDLYQAVINQLRQAYPQMATDPVWLETVGAQQTLVLQNYIDASKNTAPNKDADDTTPQAANSSSNNSSSESQRKEDSYKLRTYPKSKVPNGDISQSEVITKQQSVIDEPCLTNNASVVPRRPPGLASLTDTDNSLSQKFENIPDFSMKDLDGGAKGLVKTISDLTKLTGNESKDILPNEQKLTEDDRTVVLKSSMESKLSQKPKSLLDNFKRVEIPVVHEPKVSTVYPDMFEKQDYSTQKDMDLYTIHSNHSHNRSKRIPSRQRPTSESDKASGEALRNPSPKSVGGENWENEVDQDPKPFRHDFRKVRPAEKTKSSWMSEMSKTNMPPGLPLKKPTVKTTEGMNKEGTSGMSVIPLASKGLKTTGDLDNISDGEGESWHQVSKKKKEKKRTEAERPRRKSGSDVSSSKSNNFEKLITKMSEVFSTLSRERIIQLITEVRNETKGLSGMNMKQIIDLSRQIFISKRHYYQTDPKQRHSSGGSPVPTSQKANKPVPLPIVGMAPLPGPGKTFNFKPLSMSVIQPSKDLPLMDDEEEICVICHDALIMEEIKTLECGHVFHSDCIKQWVFGQERTCPNCRRLALFPEEFPRLGK</sequence>
<organism evidence="6 7">
    <name type="scientific">Mizuhopecten yessoensis</name>
    <name type="common">Japanese scallop</name>
    <name type="synonym">Patinopecten yessoensis</name>
    <dbReference type="NCBI Taxonomy" id="6573"/>
    <lineage>
        <taxon>Eukaryota</taxon>
        <taxon>Metazoa</taxon>
        <taxon>Spiralia</taxon>
        <taxon>Lophotrochozoa</taxon>
        <taxon>Mollusca</taxon>
        <taxon>Bivalvia</taxon>
        <taxon>Autobranchia</taxon>
        <taxon>Pteriomorphia</taxon>
        <taxon>Pectinida</taxon>
        <taxon>Pectinoidea</taxon>
        <taxon>Pectinidae</taxon>
        <taxon>Mizuhopecten</taxon>
    </lineage>
</organism>
<dbReference type="EMBL" id="NEDP02002015">
    <property type="protein sequence ID" value="OWF51944.1"/>
    <property type="molecule type" value="Genomic_DNA"/>
</dbReference>
<dbReference type="Pfam" id="PF13639">
    <property type="entry name" value="zf-RING_2"/>
    <property type="match status" value="1"/>
</dbReference>
<feature type="compositionally biased region" description="Basic and acidic residues" evidence="4">
    <location>
        <begin position="1787"/>
        <end position="1806"/>
    </location>
</feature>
<evidence type="ECO:0000256" key="3">
    <source>
        <dbReference type="PROSITE-ProRule" id="PRU00175"/>
    </source>
</evidence>
<feature type="region of interest" description="Disordered" evidence="4">
    <location>
        <begin position="1"/>
        <end position="45"/>
    </location>
</feature>
<feature type="compositionally biased region" description="Polar residues" evidence="4">
    <location>
        <begin position="1387"/>
        <end position="1398"/>
    </location>
</feature>
<feature type="compositionally biased region" description="Polar residues" evidence="4">
    <location>
        <begin position="300"/>
        <end position="338"/>
    </location>
</feature>
<evidence type="ECO:0000256" key="2">
    <source>
        <dbReference type="ARBA" id="ARBA00022833"/>
    </source>
</evidence>
<feature type="compositionally biased region" description="Low complexity" evidence="4">
    <location>
        <begin position="1552"/>
        <end position="1561"/>
    </location>
</feature>
<evidence type="ECO:0000256" key="4">
    <source>
        <dbReference type="SAM" id="MobiDB-lite"/>
    </source>
</evidence>
<dbReference type="SMART" id="SM00184">
    <property type="entry name" value="RING"/>
    <property type="match status" value="1"/>
</dbReference>
<dbReference type="SUPFAM" id="SSF57850">
    <property type="entry name" value="RING/U-box"/>
    <property type="match status" value="1"/>
</dbReference>
<keyword evidence="1 3" id="KW-0863">Zinc-finger</keyword>
<feature type="domain" description="RING-type" evidence="5">
    <location>
        <begin position="2028"/>
        <end position="2069"/>
    </location>
</feature>
<feature type="compositionally biased region" description="Basic and acidic residues" evidence="4">
    <location>
        <begin position="569"/>
        <end position="603"/>
    </location>
</feature>
<feature type="compositionally biased region" description="Polar residues" evidence="4">
    <location>
        <begin position="1829"/>
        <end position="1843"/>
    </location>
</feature>
<feature type="compositionally biased region" description="Polar residues" evidence="4">
    <location>
        <begin position="1447"/>
        <end position="1458"/>
    </location>
</feature>
<feature type="region of interest" description="Disordered" evidence="4">
    <location>
        <begin position="1963"/>
        <end position="1984"/>
    </location>
</feature>
<feature type="region of interest" description="Disordered" evidence="4">
    <location>
        <begin position="59"/>
        <end position="113"/>
    </location>
</feature>
<dbReference type="OrthoDB" id="8062037at2759"/>
<feature type="compositionally biased region" description="Polar residues" evidence="4">
    <location>
        <begin position="88"/>
        <end position="105"/>
    </location>
</feature>
<feature type="region of interest" description="Disordered" evidence="4">
    <location>
        <begin position="646"/>
        <end position="675"/>
    </location>
</feature>
<gene>
    <name evidence="6" type="ORF">KP79_PYT18480</name>
</gene>
<feature type="region of interest" description="Disordered" evidence="4">
    <location>
        <begin position="1857"/>
        <end position="1900"/>
    </location>
</feature>
<keyword evidence="1 3" id="KW-0479">Metal-binding</keyword>
<dbReference type="PROSITE" id="PS50089">
    <property type="entry name" value="ZF_RING_2"/>
    <property type="match status" value="1"/>
</dbReference>
<feature type="compositionally biased region" description="Basic residues" evidence="4">
    <location>
        <begin position="1741"/>
        <end position="1752"/>
    </location>
</feature>
<feature type="compositionally biased region" description="Polar residues" evidence="4">
    <location>
        <begin position="1406"/>
        <end position="1440"/>
    </location>
</feature>
<feature type="region of interest" description="Disordered" evidence="4">
    <location>
        <begin position="1059"/>
        <end position="1082"/>
    </location>
</feature>
<evidence type="ECO:0000256" key="1">
    <source>
        <dbReference type="ARBA" id="ARBA00022771"/>
    </source>
</evidence>
<dbReference type="STRING" id="6573.A0A210QT85"/>
<name>A0A210QT85_MIZYE</name>
<keyword evidence="2" id="KW-0862">Zinc</keyword>
<feature type="compositionally biased region" description="Polar residues" evidence="4">
    <location>
        <begin position="988"/>
        <end position="1005"/>
    </location>
</feature>
<feature type="compositionally biased region" description="Pro residues" evidence="4">
    <location>
        <begin position="65"/>
        <end position="76"/>
    </location>
</feature>
<feature type="compositionally biased region" description="Basic and acidic residues" evidence="4">
    <location>
        <begin position="646"/>
        <end position="657"/>
    </location>
</feature>
<keyword evidence="7" id="KW-1185">Reference proteome</keyword>
<feature type="region of interest" description="Disordered" evidence="4">
    <location>
        <begin position="283"/>
        <end position="340"/>
    </location>
</feature>
<feature type="region of interest" description="Disordered" evidence="4">
    <location>
        <begin position="1387"/>
        <end position="1489"/>
    </location>
</feature>
<dbReference type="GO" id="GO:0008270">
    <property type="term" value="F:zinc ion binding"/>
    <property type="evidence" value="ECO:0007669"/>
    <property type="project" value="UniProtKB-KW"/>
</dbReference>
<feature type="compositionally biased region" description="Low complexity" evidence="4">
    <location>
        <begin position="1459"/>
        <end position="1475"/>
    </location>
</feature>
<feature type="compositionally biased region" description="Basic and acidic residues" evidence="4">
    <location>
        <begin position="969"/>
        <end position="979"/>
    </location>
</feature>
<evidence type="ECO:0000259" key="5">
    <source>
        <dbReference type="PROSITE" id="PS50089"/>
    </source>
</evidence>
<feature type="compositionally biased region" description="Low complexity" evidence="4">
    <location>
        <begin position="604"/>
        <end position="616"/>
    </location>
</feature>
<accession>A0A210QT85</accession>
<dbReference type="Gene3D" id="3.30.40.10">
    <property type="entry name" value="Zinc/RING finger domain, C3HC4 (zinc finger)"/>
    <property type="match status" value="1"/>
</dbReference>
<feature type="region of interest" description="Disordered" evidence="4">
    <location>
        <begin position="569"/>
        <end position="617"/>
    </location>
</feature>
<dbReference type="InterPro" id="IPR001841">
    <property type="entry name" value="Znf_RING"/>
</dbReference>
<protein>
    <submittedName>
        <fullName evidence="6">E3 ubiquitin-protein ligase TTC3</fullName>
    </submittedName>
</protein>
<feature type="region of interest" description="Disordered" evidence="4">
    <location>
        <begin position="458"/>
        <end position="481"/>
    </location>
</feature>
<feature type="region of interest" description="Disordered" evidence="4">
    <location>
        <begin position="1536"/>
        <end position="1583"/>
    </location>
</feature>
<comment type="caution">
    <text evidence="6">The sequence shown here is derived from an EMBL/GenBank/DDBJ whole genome shotgun (WGS) entry which is preliminary data.</text>
</comment>
<feature type="compositionally biased region" description="Polar residues" evidence="4">
    <location>
        <begin position="27"/>
        <end position="45"/>
    </location>
</feature>
<dbReference type="InterPro" id="IPR013083">
    <property type="entry name" value="Znf_RING/FYVE/PHD"/>
</dbReference>
<dbReference type="PANTHER" id="PTHR17550">
    <property type="entry name" value="E3 UBIQUITIN-PROTEIN LIGASE TTC3"/>
    <property type="match status" value="1"/>
</dbReference>
<dbReference type="Proteomes" id="UP000242188">
    <property type="component" value="Unassembled WGS sequence"/>
</dbReference>
<reference evidence="6 7" key="1">
    <citation type="journal article" date="2017" name="Nat. Ecol. Evol.">
        <title>Scallop genome provides insights into evolution of bilaterian karyotype and development.</title>
        <authorList>
            <person name="Wang S."/>
            <person name="Zhang J."/>
            <person name="Jiao W."/>
            <person name="Li J."/>
            <person name="Xun X."/>
            <person name="Sun Y."/>
            <person name="Guo X."/>
            <person name="Huan P."/>
            <person name="Dong B."/>
            <person name="Zhang L."/>
            <person name="Hu X."/>
            <person name="Sun X."/>
            <person name="Wang J."/>
            <person name="Zhao C."/>
            <person name="Wang Y."/>
            <person name="Wang D."/>
            <person name="Huang X."/>
            <person name="Wang R."/>
            <person name="Lv J."/>
            <person name="Li Y."/>
            <person name="Zhang Z."/>
            <person name="Liu B."/>
            <person name="Lu W."/>
            <person name="Hui Y."/>
            <person name="Liang J."/>
            <person name="Zhou Z."/>
            <person name="Hou R."/>
            <person name="Li X."/>
            <person name="Liu Y."/>
            <person name="Li H."/>
            <person name="Ning X."/>
            <person name="Lin Y."/>
            <person name="Zhao L."/>
            <person name="Xing Q."/>
            <person name="Dou J."/>
            <person name="Li Y."/>
            <person name="Mao J."/>
            <person name="Guo H."/>
            <person name="Dou H."/>
            <person name="Li T."/>
            <person name="Mu C."/>
            <person name="Jiang W."/>
            <person name="Fu Q."/>
            <person name="Fu X."/>
            <person name="Miao Y."/>
            <person name="Liu J."/>
            <person name="Yu Q."/>
            <person name="Li R."/>
            <person name="Liao H."/>
            <person name="Li X."/>
            <person name="Kong Y."/>
            <person name="Jiang Z."/>
            <person name="Chourrout D."/>
            <person name="Li R."/>
            <person name="Bao Z."/>
        </authorList>
    </citation>
    <scope>NUCLEOTIDE SEQUENCE [LARGE SCALE GENOMIC DNA]</scope>
    <source>
        <strain evidence="6 7">PY_sf001</strain>
    </source>
</reference>
<feature type="region of interest" description="Disordered" evidence="4">
    <location>
        <begin position="962"/>
        <end position="1022"/>
    </location>
</feature>
<feature type="compositionally biased region" description="Polar residues" evidence="4">
    <location>
        <begin position="1807"/>
        <end position="1817"/>
    </location>
</feature>
<evidence type="ECO:0000313" key="6">
    <source>
        <dbReference type="EMBL" id="OWF51944.1"/>
    </source>
</evidence>
<proteinExistence type="predicted"/>
<dbReference type="PANTHER" id="PTHR17550:SF4">
    <property type="entry name" value="E3 UBIQUITIN-PROTEIN LIGASE TTC3"/>
    <property type="match status" value="1"/>
</dbReference>
<feature type="compositionally biased region" description="Polar residues" evidence="4">
    <location>
        <begin position="1969"/>
        <end position="1981"/>
    </location>
</feature>
<feature type="region of interest" description="Disordered" evidence="4">
    <location>
        <begin position="1739"/>
        <end position="1843"/>
    </location>
</feature>
<evidence type="ECO:0000313" key="7">
    <source>
        <dbReference type="Proteomes" id="UP000242188"/>
    </source>
</evidence>